<dbReference type="InterPro" id="IPR036705">
    <property type="entry name" value="Ribosyl_crysJ1_sf"/>
</dbReference>
<dbReference type="EMBL" id="BARU01034769">
    <property type="protein sequence ID" value="GAH67409.1"/>
    <property type="molecule type" value="Genomic_DNA"/>
</dbReference>
<evidence type="ECO:0008006" key="2">
    <source>
        <dbReference type="Google" id="ProtNLM"/>
    </source>
</evidence>
<dbReference type="InterPro" id="IPR005502">
    <property type="entry name" value="Ribosyl_crysJ1"/>
</dbReference>
<organism evidence="1">
    <name type="scientific">marine sediment metagenome</name>
    <dbReference type="NCBI Taxonomy" id="412755"/>
    <lineage>
        <taxon>unclassified sequences</taxon>
        <taxon>metagenomes</taxon>
        <taxon>ecological metagenomes</taxon>
    </lineage>
</organism>
<dbReference type="Gene3D" id="1.10.4080.10">
    <property type="entry name" value="ADP-ribosylation/Crystallin J1"/>
    <property type="match status" value="1"/>
</dbReference>
<gene>
    <name evidence="1" type="ORF">S03H2_54526</name>
</gene>
<dbReference type="Pfam" id="PF03747">
    <property type="entry name" value="ADP_ribosyl_GH"/>
    <property type="match status" value="1"/>
</dbReference>
<evidence type="ECO:0000313" key="1">
    <source>
        <dbReference type="EMBL" id="GAH67409.1"/>
    </source>
</evidence>
<proteinExistence type="predicted"/>
<reference evidence="1" key="1">
    <citation type="journal article" date="2014" name="Front. Microbiol.">
        <title>High frequency of phylogenetically diverse reductive dehalogenase-homologous genes in deep subseafloor sedimentary metagenomes.</title>
        <authorList>
            <person name="Kawai M."/>
            <person name="Futagami T."/>
            <person name="Toyoda A."/>
            <person name="Takaki Y."/>
            <person name="Nishi S."/>
            <person name="Hori S."/>
            <person name="Arai W."/>
            <person name="Tsubouchi T."/>
            <person name="Morono Y."/>
            <person name="Uchiyama I."/>
            <person name="Ito T."/>
            <person name="Fujiyama A."/>
            <person name="Inagaki F."/>
            <person name="Takami H."/>
        </authorList>
    </citation>
    <scope>NUCLEOTIDE SEQUENCE</scope>
    <source>
        <strain evidence="1">Expedition CK06-06</strain>
    </source>
</reference>
<comment type="caution">
    <text evidence="1">The sequence shown here is derived from an EMBL/GenBank/DDBJ whole genome shotgun (WGS) entry which is preliminary data.</text>
</comment>
<dbReference type="SUPFAM" id="SSF101478">
    <property type="entry name" value="ADP-ribosylglycohydrolase"/>
    <property type="match status" value="1"/>
</dbReference>
<dbReference type="AlphaFoldDB" id="X1IMQ5"/>
<name>X1IMQ5_9ZZZZ</name>
<accession>X1IMQ5</accession>
<protein>
    <recommendedName>
        <fullName evidence="2">ADP-ribosylglycohydrolase</fullName>
    </recommendedName>
</protein>
<sequence>MQTVRICTSCGADTDTNAGNVGAIIGAYLGQNLIPSYAKRFIRDEIIPGLKDWTDKSLFNLSKRILTQALRFEDLR</sequence>